<dbReference type="OrthoDB" id="9797543at2"/>
<feature type="transmembrane region" description="Helical" evidence="2">
    <location>
        <begin position="114"/>
        <end position="132"/>
    </location>
</feature>
<evidence type="ECO:0000256" key="1">
    <source>
        <dbReference type="SAM" id="MobiDB-lite"/>
    </source>
</evidence>
<name>A0A3M8PA33_9BACL</name>
<keyword evidence="2" id="KW-0812">Transmembrane</keyword>
<feature type="region of interest" description="Disordered" evidence="1">
    <location>
        <begin position="142"/>
        <end position="203"/>
    </location>
</feature>
<evidence type="ECO:0000256" key="2">
    <source>
        <dbReference type="SAM" id="Phobius"/>
    </source>
</evidence>
<protein>
    <submittedName>
        <fullName evidence="4">Helix-turn-helix domain-containing protein</fullName>
    </submittedName>
</protein>
<evidence type="ECO:0000313" key="5">
    <source>
        <dbReference type="Proteomes" id="UP000275473"/>
    </source>
</evidence>
<dbReference type="Gene3D" id="1.10.260.40">
    <property type="entry name" value="lambda repressor-like DNA-binding domains"/>
    <property type="match status" value="1"/>
</dbReference>
<dbReference type="InterPro" id="IPR025194">
    <property type="entry name" value="RodZ-like_C"/>
</dbReference>
<evidence type="ECO:0000313" key="4">
    <source>
        <dbReference type="EMBL" id="RNF40575.1"/>
    </source>
</evidence>
<dbReference type="PANTHER" id="PTHR34475">
    <property type="match status" value="1"/>
</dbReference>
<dbReference type="GO" id="GO:0003677">
    <property type="term" value="F:DNA binding"/>
    <property type="evidence" value="ECO:0007669"/>
    <property type="project" value="InterPro"/>
</dbReference>
<organism evidence="4 5">
    <name type="scientific">Planococcus salinus</name>
    <dbReference type="NCBI Taxonomy" id="1848460"/>
    <lineage>
        <taxon>Bacteria</taxon>
        <taxon>Bacillati</taxon>
        <taxon>Bacillota</taxon>
        <taxon>Bacilli</taxon>
        <taxon>Bacillales</taxon>
        <taxon>Caryophanaceae</taxon>
        <taxon>Planococcus</taxon>
    </lineage>
</organism>
<dbReference type="InterPro" id="IPR050400">
    <property type="entry name" value="Bact_Cytoskel_RodZ"/>
</dbReference>
<dbReference type="Pfam" id="PF13413">
    <property type="entry name" value="HTH_25"/>
    <property type="match status" value="1"/>
</dbReference>
<dbReference type="CDD" id="cd00093">
    <property type="entry name" value="HTH_XRE"/>
    <property type="match status" value="1"/>
</dbReference>
<gene>
    <name evidence="4" type="ORF">EEX84_03900</name>
</gene>
<feature type="domain" description="Cytoskeleton protein RodZ-like C-terminal" evidence="3">
    <location>
        <begin position="213"/>
        <end position="277"/>
    </location>
</feature>
<keyword evidence="2" id="KW-1133">Transmembrane helix</keyword>
<dbReference type="InterPro" id="IPR001387">
    <property type="entry name" value="Cro/C1-type_HTH"/>
</dbReference>
<dbReference type="RefSeq" id="WP_123164274.1">
    <property type="nucleotide sequence ID" value="NZ_RIAX01000002.1"/>
</dbReference>
<dbReference type="PANTHER" id="PTHR34475:SF1">
    <property type="entry name" value="CYTOSKELETON PROTEIN RODZ"/>
    <property type="match status" value="1"/>
</dbReference>
<dbReference type="Proteomes" id="UP000275473">
    <property type="component" value="Unassembled WGS sequence"/>
</dbReference>
<comment type="caution">
    <text evidence="4">The sequence shown here is derived from an EMBL/GenBank/DDBJ whole genome shotgun (WGS) entry which is preliminary data.</text>
</comment>
<sequence>MSELGDRLKKARIEKGYTLEYLHQATKIQERFLIGIEEGNYSGMPGVFYVRAFIRQYAEAVGLNADALLEEYKTEIPVPANGETGTSVSEPLPWRKRTYTMSLSGTMAESMPKITVALFIVVILAIMVFFYSKHASNDSLEEDIADDGGLPYEETVDSGAASQAEQTEEKIPKPADEAAEEAVPQDPDLSLIGTAGEDTTYSWAGPDAKELKIEASGVSWVSATDANQQELMSPAREMQANESEIINVSGLSRIRIRIGAAPNVRLTLDGKAIEYKQDLMTQNIIIEFPESP</sequence>
<dbReference type="InterPro" id="IPR010982">
    <property type="entry name" value="Lambda_DNA-bd_dom_sf"/>
</dbReference>
<evidence type="ECO:0000259" key="3">
    <source>
        <dbReference type="Pfam" id="PF13464"/>
    </source>
</evidence>
<accession>A0A3M8PA33</accession>
<reference evidence="4 5" key="1">
    <citation type="journal article" date="2018" name="Int. J. Syst. Evol. Microbiol.">
        <title>Planococcus salinus sp. nov., a moderately halophilic bacterium isolated from a saline-alkali soil.</title>
        <authorList>
            <person name="Gan L."/>
        </authorList>
    </citation>
    <scope>NUCLEOTIDE SEQUENCE [LARGE SCALE GENOMIC DNA]</scope>
    <source>
        <strain evidence="4 5">LCB217</strain>
    </source>
</reference>
<dbReference type="Pfam" id="PF13464">
    <property type="entry name" value="RodZ_C"/>
    <property type="match status" value="1"/>
</dbReference>
<dbReference type="EMBL" id="RIAX01000002">
    <property type="protein sequence ID" value="RNF40575.1"/>
    <property type="molecule type" value="Genomic_DNA"/>
</dbReference>
<dbReference type="SUPFAM" id="SSF47413">
    <property type="entry name" value="lambda repressor-like DNA-binding domains"/>
    <property type="match status" value="1"/>
</dbReference>
<keyword evidence="5" id="KW-1185">Reference proteome</keyword>
<keyword evidence="2" id="KW-0472">Membrane</keyword>
<feature type="compositionally biased region" description="Basic and acidic residues" evidence="1">
    <location>
        <begin position="167"/>
        <end position="176"/>
    </location>
</feature>
<proteinExistence type="predicted"/>
<dbReference type="AlphaFoldDB" id="A0A3M8PA33"/>